<dbReference type="Pfam" id="PF00199">
    <property type="entry name" value="Catalase"/>
    <property type="match status" value="1"/>
</dbReference>
<accession>A0A930VBS2</accession>
<keyword evidence="6 8" id="KW-0408">Iron</keyword>
<dbReference type="Proteomes" id="UP000640489">
    <property type="component" value="Unassembled WGS sequence"/>
</dbReference>
<gene>
    <name evidence="10" type="ORF">ISU07_00935</name>
</gene>
<dbReference type="PRINTS" id="PR00067">
    <property type="entry name" value="CATALASE"/>
</dbReference>
<dbReference type="PROSITE" id="PS51402">
    <property type="entry name" value="CATALASE_3"/>
    <property type="match status" value="1"/>
</dbReference>
<dbReference type="InterPro" id="IPR020835">
    <property type="entry name" value="Catalase_sf"/>
</dbReference>
<dbReference type="GO" id="GO:0004096">
    <property type="term" value="F:catalase activity"/>
    <property type="evidence" value="ECO:0007669"/>
    <property type="project" value="UniProtKB-EC"/>
</dbReference>
<keyword evidence="2 10" id="KW-0575">Peroxidase</keyword>
<evidence type="ECO:0000313" key="10">
    <source>
        <dbReference type="EMBL" id="MBF4761676.1"/>
    </source>
</evidence>
<evidence type="ECO:0000256" key="5">
    <source>
        <dbReference type="ARBA" id="ARBA00023002"/>
    </source>
</evidence>
<dbReference type="InterPro" id="IPR011614">
    <property type="entry name" value="Catalase_core"/>
</dbReference>
<evidence type="ECO:0000256" key="1">
    <source>
        <dbReference type="ARBA" id="ARBA00005329"/>
    </source>
</evidence>
<dbReference type="GO" id="GO:0005737">
    <property type="term" value="C:cytoplasm"/>
    <property type="evidence" value="ECO:0007669"/>
    <property type="project" value="TreeGrafter"/>
</dbReference>
<dbReference type="Gene3D" id="1.20.1280.120">
    <property type="match status" value="1"/>
</dbReference>
<keyword evidence="3 8" id="KW-0349">Heme</keyword>
<dbReference type="SUPFAM" id="SSF56634">
    <property type="entry name" value="Heme-dependent catalase-like"/>
    <property type="match status" value="1"/>
</dbReference>
<evidence type="ECO:0000256" key="4">
    <source>
        <dbReference type="ARBA" id="ARBA00022723"/>
    </source>
</evidence>
<evidence type="ECO:0000256" key="7">
    <source>
        <dbReference type="PIRSR" id="PIRSR000296-1"/>
    </source>
</evidence>
<protein>
    <submittedName>
        <fullName evidence="10">Catalase</fullName>
        <ecNumber evidence="10">1.11.1.6</ecNumber>
    </submittedName>
</protein>
<sequence>MLDPAEAIDRITAAQNAPPGHRALHAKGHFYSGTFNASPEATAICRAGHLQGETVPVLVRWSNGSGRPDANDDRPMVRGMAVSFVLPDGTSTDLLGQTVPRFPVRTPEDFVRLTEITRDRRELAKFVATRPKTALALAANARAKALAPPFSYAEATYYPIHAYRWLTLSGHGTWVRYRFVPRQGPRPPGRFSGRDRLRDEILARLAQGPVAYDMVVTVAGPRDDPHNPMSVWRGSREFVAGWFEITTPEDDHEAEGDVVVFDPTRIVDGIELSDDPILRYRPSAYGVSIERRSHPH</sequence>
<dbReference type="Gene3D" id="2.40.180.10">
    <property type="entry name" value="Catalase core domain"/>
    <property type="match status" value="1"/>
</dbReference>
<feature type="active site" evidence="7">
    <location>
        <position position="25"/>
    </location>
</feature>
<dbReference type="GO" id="GO:0042744">
    <property type="term" value="P:hydrogen peroxide catabolic process"/>
    <property type="evidence" value="ECO:0007669"/>
    <property type="project" value="TreeGrafter"/>
</dbReference>
<dbReference type="GO" id="GO:0046872">
    <property type="term" value="F:metal ion binding"/>
    <property type="evidence" value="ECO:0007669"/>
    <property type="project" value="UniProtKB-KW"/>
</dbReference>
<dbReference type="EC" id="1.11.1.6" evidence="10"/>
<dbReference type="PIRSF" id="PIRSF000296">
    <property type="entry name" value="SrpA"/>
    <property type="match status" value="1"/>
</dbReference>
<dbReference type="GO" id="GO:0020037">
    <property type="term" value="F:heme binding"/>
    <property type="evidence" value="ECO:0007669"/>
    <property type="project" value="InterPro"/>
</dbReference>
<dbReference type="InterPro" id="IPR018028">
    <property type="entry name" value="Catalase"/>
</dbReference>
<dbReference type="PANTHER" id="PTHR11465:SF9">
    <property type="entry name" value="CATALASE"/>
    <property type="match status" value="1"/>
</dbReference>
<keyword evidence="4 8" id="KW-0479">Metal-binding</keyword>
<dbReference type="SMART" id="SM01060">
    <property type="entry name" value="Catalase"/>
    <property type="match status" value="1"/>
</dbReference>
<evidence type="ECO:0000313" key="11">
    <source>
        <dbReference type="Proteomes" id="UP000640489"/>
    </source>
</evidence>
<dbReference type="InterPro" id="IPR024168">
    <property type="entry name" value="Catalase_SrpA-type_pred"/>
</dbReference>
<evidence type="ECO:0000256" key="3">
    <source>
        <dbReference type="ARBA" id="ARBA00022617"/>
    </source>
</evidence>
<dbReference type="PANTHER" id="PTHR11465">
    <property type="entry name" value="CATALASE"/>
    <property type="match status" value="1"/>
</dbReference>
<comment type="similarity">
    <text evidence="1">Belongs to the catalase family.</text>
</comment>
<keyword evidence="5 10" id="KW-0560">Oxidoreductase</keyword>
<evidence type="ECO:0000256" key="2">
    <source>
        <dbReference type="ARBA" id="ARBA00022559"/>
    </source>
</evidence>
<reference evidence="10" key="1">
    <citation type="submission" date="2020-11" db="EMBL/GenBank/DDBJ databases">
        <title>Nocardioides sp. nov., isolated from Soil of Cynanchum wilfordii Hemsley rhizosphere.</title>
        <authorList>
            <person name="Lee J.-S."/>
            <person name="Suh M.K."/>
            <person name="Kim J.-S."/>
        </authorList>
    </citation>
    <scope>NUCLEOTIDE SEQUENCE</scope>
    <source>
        <strain evidence="10">KCTC 19275</strain>
    </source>
</reference>
<evidence type="ECO:0000256" key="8">
    <source>
        <dbReference type="PIRSR" id="PIRSR000296-2"/>
    </source>
</evidence>
<dbReference type="GO" id="GO:0042542">
    <property type="term" value="P:response to hydrogen peroxide"/>
    <property type="evidence" value="ECO:0007669"/>
    <property type="project" value="TreeGrafter"/>
</dbReference>
<feature type="domain" description="Catalase core" evidence="9">
    <location>
        <begin position="12"/>
        <end position="296"/>
    </location>
</feature>
<proteinExistence type="inferred from homology"/>
<organism evidence="10 11">
    <name type="scientific">Nocardioides islandensis</name>
    <dbReference type="NCBI Taxonomy" id="433663"/>
    <lineage>
        <taxon>Bacteria</taxon>
        <taxon>Bacillati</taxon>
        <taxon>Actinomycetota</taxon>
        <taxon>Actinomycetes</taxon>
        <taxon>Propionibacteriales</taxon>
        <taxon>Nocardioidaceae</taxon>
        <taxon>Nocardioides</taxon>
    </lineage>
</organism>
<feature type="binding site" description="axial binding residue" evidence="8">
    <location>
        <position position="285"/>
    </location>
    <ligand>
        <name>heme</name>
        <dbReference type="ChEBI" id="CHEBI:30413"/>
    </ligand>
    <ligandPart>
        <name>Fe</name>
        <dbReference type="ChEBI" id="CHEBI:18248"/>
    </ligandPart>
</feature>
<evidence type="ECO:0000259" key="9">
    <source>
        <dbReference type="SMART" id="SM01060"/>
    </source>
</evidence>
<evidence type="ECO:0000256" key="6">
    <source>
        <dbReference type="ARBA" id="ARBA00023004"/>
    </source>
</evidence>
<comment type="caution">
    <text evidence="10">The sequence shown here is derived from an EMBL/GenBank/DDBJ whole genome shotgun (WGS) entry which is preliminary data.</text>
</comment>
<name>A0A930VBS2_9ACTN</name>
<dbReference type="RefSeq" id="WP_194704881.1">
    <property type="nucleotide sequence ID" value="NZ_JADKPN010000001.1"/>
</dbReference>
<keyword evidence="11" id="KW-1185">Reference proteome</keyword>
<dbReference type="EMBL" id="JADKPN010000001">
    <property type="protein sequence ID" value="MBF4761676.1"/>
    <property type="molecule type" value="Genomic_DNA"/>
</dbReference>
<dbReference type="AlphaFoldDB" id="A0A930VBS2"/>